<dbReference type="AlphaFoldDB" id="A0A0G4G8L2"/>
<evidence type="ECO:0000313" key="5">
    <source>
        <dbReference type="EMBL" id="CEM24701.1"/>
    </source>
</evidence>
<comment type="similarity">
    <text evidence="1">Belongs to the CCDC124 family.</text>
</comment>
<evidence type="ECO:0000259" key="4">
    <source>
        <dbReference type="Pfam" id="PF06244"/>
    </source>
</evidence>
<name>A0A0G4G8L2_9ALVE</name>
<dbReference type="SUPFAM" id="SSF47095">
    <property type="entry name" value="HMG-box"/>
    <property type="match status" value="1"/>
</dbReference>
<gene>
    <name evidence="5" type="ORF">Cvel_20645</name>
</gene>
<feature type="compositionally biased region" description="Basic and acidic residues" evidence="3">
    <location>
        <begin position="104"/>
        <end position="125"/>
    </location>
</feature>
<dbReference type="PANTHER" id="PTHR21680:SF0">
    <property type="entry name" value="COILED-COIL DOMAIN-CONTAINING PROTEIN 124"/>
    <property type="match status" value="1"/>
</dbReference>
<accession>A0A0G4G8L2</accession>
<evidence type="ECO:0000256" key="1">
    <source>
        <dbReference type="ARBA" id="ARBA00008296"/>
    </source>
</evidence>
<keyword evidence="2" id="KW-0175">Coiled coil</keyword>
<dbReference type="PhylomeDB" id="A0A0G4G8L2"/>
<protein>
    <recommendedName>
        <fullName evidence="4">Coiled-coil domain-containing protein</fullName>
    </recommendedName>
</protein>
<dbReference type="InterPro" id="IPR036910">
    <property type="entry name" value="HMG_box_dom_sf"/>
</dbReference>
<organism evidence="5">
    <name type="scientific">Chromera velia CCMP2878</name>
    <dbReference type="NCBI Taxonomy" id="1169474"/>
    <lineage>
        <taxon>Eukaryota</taxon>
        <taxon>Sar</taxon>
        <taxon>Alveolata</taxon>
        <taxon>Colpodellida</taxon>
        <taxon>Chromeraceae</taxon>
        <taxon>Chromera</taxon>
    </lineage>
</organism>
<dbReference type="GO" id="GO:0005634">
    <property type="term" value="C:nucleus"/>
    <property type="evidence" value="ECO:0007669"/>
    <property type="project" value="TreeGrafter"/>
</dbReference>
<evidence type="ECO:0000256" key="3">
    <source>
        <dbReference type="SAM" id="MobiDB-lite"/>
    </source>
</evidence>
<dbReference type="GO" id="GO:0006366">
    <property type="term" value="P:transcription by RNA polymerase II"/>
    <property type="evidence" value="ECO:0007669"/>
    <property type="project" value="TreeGrafter"/>
</dbReference>
<feature type="compositionally biased region" description="Basic and acidic residues" evidence="3">
    <location>
        <begin position="45"/>
        <end position="72"/>
    </location>
</feature>
<dbReference type="InterPro" id="IPR010422">
    <property type="entry name" value="Ccdc124/Oxs1"/>
</dbReference>
<feature type="compositionally biased region" description="Basic and acidic residues" evidence="3">
    <location>
        <begin position="9"/>
        <end position="38"/>
    </location>
</feature>
<proteinExistence type="inferred from homology"/>
<dbReference type="Pfam" id="PF06244">
    <property type="entry name" value="Ccdc124"/>
    <property type="match status" value="1"/>
</dbReference>
<feature type="compositionally biased region" description="Basic and acidic residues" evidence="3">
    <location>
        <begin position="136"/>
        <end position="145"/>
    </location>
</feature>
<reference evidence="5" key="1">
    <citation type="submission" date="2014-11" db="EMBL/GenBank/DDBJ databases">
        <authorList>
            <person name="Otto D Thomas"/>
            <person name="Naeem Raeece"/>
        </authorList>
    </citation>
    <scope>NUCLEOTIDE SEQUENCE</scope>
</reference>
<feature type="compositionally biased region" description="Low complexity" evidence="3">
    <location>
        <begin position="74"/>
        <end position="89"/>
    </location>
</feature>
<dbReference type="InterPro" id="IPR054414">
    <property type="entry name" value="Ccdc124/Oxs1_C"/>
</dbReference>
<sequence length="224" mass="24657">MNSKAQAAAERKADVAERKAAEDAQRAEDAAWRDDDKHANRKLNRKAEAEKKAADQAAKKAELKSLYEDEHANAPSKSGSSGGKAAPKKMTQAQIQQQLLLKVMQDKKKKEAEDRENRLPAHDEPLAPNPQQEAARMAKEAEDKGQSLVSASGIDGALSALSVDGGASDDRNPEKRMKAAWRAYEENNLPILKAENPSLKRSQLIEMLQKQWKKAPENPLNSQS</sequence>
<dbReference type="PANTHER" id="PTHR21680">
    <property type="entry name" value="COILED-COIL DOMAIN-CONTAINING PROTEIN 124"/>
    <property type="match status" value="1"/>
</dbReference>
<dbReference type="EMBL" id="CDMZ01000963">
    <property type="protein sequence ID" value="CEM24701.1"/>
    <property type="molecule type" value="Genomic_DNA"/>
</dbReference>
<evidence type="ECO:0000256" key="2">
    <source>
        <dbReference type="ARBA" id="ARBA00023054"/>
    </source>
</evidence>
<dbReference type="VEuPathDB" id="CryptoDB:Cvel_20645"/>
<feature type="domain" description="Coiled-coil" evidence="4">
    <location>
        <begin position="143"/>
        <end position="221"/>
    </location>
</feature>
<feature type="region of interest" description="Disordered" evidence="3">
    <location>
        <begin position="1"/>
        <end position="151"/>
    </location>
</feature>
<dbReference type="GO" id="GO:0003713">
    <property type="term" value="F:transcription coactivator activity"/>
    <property type="evidence" value="ECO:0007669"/>
    <property type="project" value="TreeGrafter"/>
</dbReference>